<feature type="binding site" evidence="5 7">
    <location>
        <position position="165"/>
    </location>
    <ligand>
        <name>Mn(2+)</name>
        <dbReference type="ChEBI" id="CHEBI:29035"/>
        <label>1</label>
    </ligand>
</feature>
<feature type="binding site" evidence="7">
    <location>
        <position position="251"/>
    </location>
    <ligand>
        <name>Mn(2+)</name>
        <dbReference type="ChEBI" id="CHEBI:29035"/>
        <label>1</label>
    </ligand>
</feature>
<dbReference type="EC" id="3.5.3.8" evidence="5 6"/>
<feature type="binding site" evidence="5">
    <location>
        <position position="249"/>
    </location>
    <ligand>
        <name>Mn(2+)</name>
        <dbReference type="ChEBI" id="CHEBI:29035"/>
        <label>2</label>
    </ligand>
</feature>
<keyword evidence="1 5" id="KW-0479">Metal-binding</keyword>
<feature type="binding site" evidence="5 7">
    <location>
        <position position="169"/>
    </location>
    <ligand>
        <name>Mn(2+)</name>
        <dbReference type="ChEBI" id="CHEBI:29035"/>
        <label>1</label>
    </ligand>
</feature>
<dbReference type="SUPFAM" id="SSF52768">
    <property type="entry name" value="Arginase/deacetylase"/>
    <property type="match status" value="1"/>
</dbReference>
<dbReference type="NCBIfam" id="TIGR01227">
    <property type="entry name" value="hutG"/>
    <property type="match status" value="1"/>
</dbReference>
<dbReference type="GO" id="GO:0030145">
    <property type="term" value="F:manganese ion binding"/>
    <property type="evidence" value="ECO:0007669"/>
    <property type="project" value="UniProtKB-UniRule"/>
</dbReference>
<proteinExistence type="inferred from homology"/>
<dbReference type="InterPro" id="IPR023696">
    <property type="entry name" value="Ureohydrolase_dom_sf"/>
</dbReference>
<dbReference type="GO" id="GO:0008783">
    <property type="term" value="F:agmatinase activity"/>
    <property type="evidence" value="ECO:0007669"/>
    <property type="project" value="TreeGrafter"/>
</dbReference>
<feature type="binding site" evidence="5">
    <location>
        <position position="165"/>
    </location>
    <ligand>
        <name>Mn(2+)</name>
        <dbReference type="ChEBI" id="CHEBI:29035"/>
        <label>2</label>
    </ligand>
</feature>
<dbReference type="InterPro" id="IPR006035">
    <property type="entry name" value="Ureohydrolase"/>
</dbReference>
<dbReference type="InterPro" id="IPR005923">
    <property type="entry name" value="HutG"/>
</dbReference>
<dbReference type="CDD" id="cd09988">
    <property type="entry name" value="Formimidoylglutamase"/>
    <property type="match status" value="1"/>
</dbReference>
<evidence type="ECO:0000256" key="1">
    <source>
        <dbReference type="ARBA" id="ARBA00022723"/>
    </source>
</evidence>
<dbReference type="PROSITE" id="PS51409">
    <property type="entry name" value="ARGINASE_2"/>
    <property type="match status" value="1"/>
</dbReference>
<dbReference type="PANTHER" id="PTHR11358:SF35">
    <property type="entry name" value="FORMIMIDOYLGLUTAMASE"/>
    <property type="match status" value="1"/>
</dbReference>
<dbReference type="EMBL" id="PZJH01000004">
    <property type="protein sequence ID" value="RAK44408.1"/>
    <property type="molecule type" value="Genomic_DNA"/>
</dbReference>
<comment type="catalytic activity">
    <reaction evidence="5">
        <text>N-formimidoyl-L-glutamate + H2O = formamide + L-glutamate</text>
        <dbReference type="Rhea" id="RHEA:22492"/>
        <dbReference type="ChEBI" id="CHEBI:15377"/>
        <dbReference type="ChEBI" id="CHEBI:16397"/>
        <dbReference type="ChEBI" id="CHEBI:29985"/>
        <dbReference type="ChEBI" id="CHEBI:58928"/>
        <dbReference type="EC" id="3.5.3.8"/>
    </reaction>
</comment>
<evidence type="ECO:0000256" key="5">
    <source>
        <dbReference type="HAMAP-Rule" id="MF_00737"/>
    </source>
</evidence>
<comment type="similarity">
    <text evidence="5 8">Belongs to the arginase family.</text>
</comment>
<keyword evidence="4 5" id="KW-0464">Manganese</keyword>
<dbReference type="HAMAP" id="MF_00737">
    <property type="entry name" value="Formimidoylglutam"/>
    <property type="match status" value="1"/>
</dbReference>
<dbReference type="Proteomes" id="UP000249808">
    <property type="component" value="Unassembled WGS sequence"/>
</dbReference>
<dbReference type="AlphaFoldDB" id="A0A327ZTS2"/>
<dbReference type="PANTHER" id="PTHR11358">
    <property type="entry name" value="ARGINASE/AGMATINASE"/>
    <property type="match status" value="1"/>
</dbReference>
<gene>
    <name evidence="5" type="primary">hutG</name>
    <name evidence="9" type="ORF">BHU61_09655</name>
</gene>
<dbReference type="PIRSF" id="PIRSF036979">
    <property type="entry name" value="Arginase"/>
    <property type="match status" value="1"/>
</dbReference>
<evidence type="ECO:0000256" key="2">
    <source>
        <dbReference type="ARBA" id="ARBA00022801"/>
    </source>
</evidence>
<dbReference type="Pfam" id="PF00491">
    <property type="entry name" value="Arginase"/>
    <property type="match status" value="1"/>
</dbReference>
<accession>A0A327ZTS2</accession>
<keyword evidence="3 5" id="KW-0369">Histidine metabolism</keyword>
<keyword evidence="10" id="KW-1185">Reference proteome</keyword>
<dbReference type="GO" id="GO:0019557">
    <property type="term" value="P:L-histidine catabolic process to glutamate and formate"/>
    <property type="evidence" value="ECO:0007669"/>
    <property type="project" value="UniProtKB-UniPathway"/>
</dbReference>
<sequence>MVVYTKGDENLWTGRIDDTEKRAHFRNFQVVDVVDLEEIDDNRENEQIEDYAPQYDVGILGYAVDRGVYLNQGRIGAQQGPDAIREKFGNMALMNDITIGDFGNISTDETYVENVQIEYADMIKKSHSLAKFHMLLGGGHDISYAHYKGLRQIYPHQSIGVINIDAHFDLRDAKYATSGTGFKQIIDEDPEAGYLVLGIQQAANTQHLFNIAKERGVEYVLAEQIDQDSTNECIASFIDKYDVIMLTLCLDVIDSAYGPGVSAPCSFGLSPKQVYRLILEVLKYDKTQHISIAEMNPEYDIDGRTAKMVGHIMFHILHRNSNIE</sequence>
<evidence type="ECO:0000256" key="6">
    <source>
        <dbReference type="NCBIfam" id="TIGR01227"/>
    </source>
</evidence>
<feature type="binding site" evidence="5">
    <location>
        <position position="251"/>
    </location>
    <ligand>
        <name>Mn(2+)</name>
        <dbReference type="ChEBI" id="CHEBI:29035"/>
        <label>2</label>
    </ligand>
</feature>
<comment type="caution">
    <text evidence="9">The sequence shown here is derived from an EMBL/GenBank/DDBJ whole genome shotgun (WGS) entry which is preliminary data.</text>
</comment>
<evidence type="ECO:0000313" key="9">
    <source>
        <dbReference type="EMBL" id="RAK44408.1"/>
    </source>
</evidence>
<dbReference type="Gene3D" id="3.40.800.10">
    <property type="entry name" value="Ureohydrolase domain"/>
    <property type="match status" value="1"/>
</dbReference>
<name>A0A327ZTS2_9STAP</name>
<comment type="pathway">
    <text evidence="5">Amino-acid degradation; L-histidine degradation into L-glutamate; L-glutamate from N-formimidoyl-L-glutamate (hydrolase route): step 1/1.</text>
</comment>
<comment type="function">
    <text evidence="5">Catalyzes the conversion of N-formimidoyl-L-glutamate to L-glutamate and formamide.</text>
</comment>
<reference evidence="9 10" key="1">
    <citation type="journal article" date="2018" name="Front. Microbiol.">
        <title>Description and Comparative Genomics of Macrococcus caseolyticus subsp. hominis subsp. nov., Macrococcus goetzii sp. nov., Macrococcus epidermidis sp. nov., and Macrococcus bohemicus sp. nov., Novel Macrococci From Human Clinical Material With Virulence Potential and Suspected Uptake of Foreign DNA by Natural Transformation.</title>
        <authorList>
            <person name="Maslanova I."/>
            <person name="Wertheimer Z."/>
            <person name="Sedlacek I."/>
            <person name="Svec P."/>
            <person name="Indrakova A."/>
            <person name="Kovarovic V."/>
            <person name="Schumann P."/>
            <person name="Sproer C."/>
            <person name="Kralova S."/>
            <person name="Sedo O."/>
            <person name="Kristofova L."/>
            <person name="Vrbovska V."/>
            <person name="Fuzik T."/>
            <person name="Petras P."/>
            <person name="Zdrahal Z."/>
            <person name="Ruzickova V."/>
            <person name="Doskar J."/>
            <person name="Pantucek R."/>
        </authorList>
    </citation>
    <scope>NUCLEOTIDE SEQUENCE [LARGE SCALE GENOMIC DNA]</scope>
    <source>
        <strain evidence="9 10">01/688</strain>
    </source>
</reference>
<evidence type="ECO:0000256" key="8">
    <source>
        <dbReference type="PROSITE-ProRule" id="PRU00742"/>
    </source>
</evidence>
<evidence type="ECO:0000256" key="4">
    <source>
        <dbReference type="ARBA" id="ARBA00023211"/>
    </source>
</evidence>
<dbReference type="GO" id="GO:0033389">
    <property type="term" value="P:putrescine biosynthetic process from arginine, via agmatine"/>
    <property type="evidence" value="ECO:0007669"/>
    <property type="project" value="TreeGrafter"/>
</dbReference>
<evidence type="ECO:0000256" key="7">
    <source>
        <dbReference type="PIRSR" id="PIRSR036979-1"/>
    </source>
</evidence>
<protein>
    <recommendedName>
        <fullName evidence="5 6">Formimidoylglutamase</fullName>
        <ecNumber evidence="5 6">3.5.3.8</ecNumber>
    </recommendedName>
    <alternativeName>
        <fullName evidence="5">Formiminoglutamase</fullName>
    </alternativeName>
    <alternativeName>
        <fullName evidence="5">Formiminoglutamate hydrolase</fullName>
    </alternativeName>
</protein>
<feature type="binding site" evidence="5">
    <location>
        <position position="167"/>
    </location>
    <ligand>
        <name>Mn(2+)</name>
        <dbReference type="ChEBI" id="CHEBI:29035"/>
        <label>2</label>
    </ligand>
</feature>
<organism evidence="9 10">
    <name type="scientific">Macrococcus epidermidis</name>
    <dbReference type="NCBI Taxonomy" id="1902580"/>
    <lineage>
        <taxon>Bacteria</taxon>
        <taxon>Bacillati</taxon>
        <taxon>Bacillota</taxon>
        <taxon>Bacilli</taxon>
        <taxon>Bacillales</taxon>
        <taxon>Staphylococcaceae</taxon>
        <taxon>Macrococcus</taxon>
    </lineage>
</organism>
<evidence type="ECO:0000313" key="10">
    <source>
        <dbReference type="Proteomes" id="UP000249808"/>
    </source>
</evidence>
<feature type="binding site" evidence="5 7">
    <location>
        <position position="140"/>
    </location>
    <ligand>
        <name>Mn(2+)</name>
        <dbReference type="ChEBI" id="CHEBI:29035"/>
        <label>1</label>
    </ligand>
</feature>
<dbReference type="UniPathway" id="UPA00379">
    <property type="reaction ID" value="UER00552"/>
</dbReference>
<dbReference type="GO" id="GO:0019556">
    <property type="term" value="P:L-histidine catabolic process to glutamate and formamide"/>
    <property type="evidence" value="ECO:0007669"/>
    <property type="project" value="UniProtKB-UniRule"/>
</dbReference>
<comment type="cofactor">
    <cofactor evidence="5 7">
        <name>Mn(2+)</name>
        <dbReference type="ChEBI" id="CHEBI:29035"/>
    </cofactor>
    <text evidence="5 7">Binds 2 manganese ions per subunit.</text>
</comment>
<dbReference type="GO" id="GO:0050415">
    <property type="term" value="F:formimidoylglutamase activity"/>
    <property type="evidence" value="ECO:0007669"/>
    <property type="project" value="UniProtKB-UniRule"/>
</dbReference>
<evidence type="ECO:0000256" key="3">
    <source>
        <dbReference type="ARBA" id="ARBA00022808"/>
    </source>
</evidence>
<keyword evidence="2 5" id="KW-0378">Hydrolase</keyword>
<feature type="binding site" evidence="7">
    <location>
        <position position="167"/>
    </location>
    <ligand>
        <name>Mn(2+)</name>
        <dbReference type="ChEBI" id="CHEBI:29035"/>
        <label>1</label>
    </ligand>
</feature>
<feature type="binding site" evidence="5 7">
    <location>
        <position position="249"/>
    </location>
    <ligand>
        <name>Mn(2+)</name>
        <dbReference type="ChEBI" id="CHEBI:29035"/>
        <label>1</label>
    </ligand>
</feature>